<dbReference type="Ensembl" id="ENSPMRT00000033684.1">
    <property type="protein sequence ID" value="ENSPMRP00000031756.1"/>
    <property type="gene ID" value="ENSPMRG00000020562.1"/>
</dbReference>
<evidence type="ECO:0000256" key="4">
    <source>
        <dbReference type="ARBA" id="ARBA00023180"/>
    </source>
</evidence>
<evidence type="ECO:0000259" key="7">
    <source>
        <dbReference type="PROSITE" id="PS50835"/>
    </source>
</evidence>
<evidence type="ECO:0000313" key="9">
    <source>
        <dbReference type="Proteomes" id="UP000472272"/>
    </source>
</evidence>
<evidence type="ECO:0000256" key="6">
    <source>
        <dbReference type="SAM" id="SignalP"/>
    </source>
</evidence>
<dbReference type="Pfam" id="PF07686">
    <property type="entry name" value="V-set"/>
    <property type="match status" value="1"/>
</dbReference>
<evidence type="ECO:0000256" key="3">
    <source>
        <dbReference type="ARBA" id="ARBA00023136"/>
    </source>
</evidence>
<reference evidence="8" key="2">
    <citation type="submission" date="2025-08" db="UniProtKB">
        <authorList>
            <consortium name="Ensembl"/>
        </authorList>
    </citation>
    <scope>IDENTIFICATION</scope>
</reference>
<evidence type="ECO:0000256" key="1">
    <source>
        <dbReference type="ARBA" id="ARBA00004370"/>
    </source>
</evidence>
<evidence type="ECO:0000256" key="2">
    <source>
        <dbReference type="ARBA" id="ARBA00022729"/>
    </source>
</evidence>
<dbReference type="PANTHER" id="PTHR12080:SF121">
    <property type="entry name" value="IG-LIKE DOMAIN-CONTAINING PROTEIN-RELATED"/>
    <property type="match status" value="1"/>
</dbReference>
<dbReference type="AlphaFoldDB" id="A0A670K4N8"/>
<evidence type="ECO:0000313" key="8">
    <source>
        <dbReference type="Ensembl" id="ENSPMRP00000031756.1"/>
    </source>
</evidence>
<dbReference type="InterPro" id="IPR013783">
    <property type="entry name" value="Ig-like_fold"/>
</dbReference>
<dbReference type="InterPro" id="IPR013106">
    <property type="entry name" value="Ig_V-set"/>
</dbReference>
<dbReference type="InterPro" id="IPR015631">
    <property type="entry name" value="CD2/SLAM_rcpt"/>
</dbReference>
<feature type="transmembrane region" description="Helical" evidence="5">
    <location>
        <begin position="252"/>
        <end position="273"/>
    </location>
</feature>
<dbReference type="InterPro" id="IPR036179">
    <property type="entry name" value="Ig-like_dom_sf"/>
</dbReference>
<reference evidence="8" key="3">
    <citation type="submission" date="2025-09" db="UniProtKB">
        <authorList>
            <consortium name="Ensembl"/>
        </authorList>
    </citation>
    <scope>IDENTIFICATION</scope>
</reference>
<keyword evidence="5" id="KW-1133">Transmembrane helix</keyword>
<keyword evidence="3 5" id="KW-0472">Membrane</keyword>
<comment type="subcellular location">
    <subcellularLocation>
        <location evidence="1">Membrane</location>
    </subcellularLocation>
</comment>
<evidence type="ECO:0000256" key="5">
    <source>
        <dbReference type="SAM" id="Phobius"/>
    </source>
</evidence>
<reference evidence="8 9" key="1">
    <citation type="journal article" date="2019" name="Proc. Natl. Acad. Sci. U.S.A.">
        <title>Regulatory changes in pterin and carotenoid genes underlie balanced color polymorphisms in the wall lizard.</title>
        <authorList>
            <person name="Andrade P."/>
            <person name="Pinho C."/>
            <person name="Perez I de Lanuza G."/>
            <person name="Afonso S."/>
            <person name="Brejcha J."/>
            <person name="Rubin C.J."/>
            <person name="Wallerman O."/>
            <person name="Pereira P."/>
            <person name="Sabatino S.J."/>
            <person name="Bellati A."/>
            <person name="Pellitteri-Rosa D."/>
            <person name="Bosakova Z."/>
            <person name="Bunikis I."/>
            <person name="Carretero M.A."/>
            <person name="Feiner N."/>
            <person name="Marsik P."/>
            <person name="Pauperio F."/>
            <person name="Salvi D."/>
            <person name="Soler L."/>
            <person name="While G.M."/>
            <person name="Uller T."/>
            <person name="Font E."/>
            <person name="Andersson L."/>
            <person name="Carneiro M."/>
        </authorList>
    </citation>
    <scope>NUCLEOTIDE SEQUENCE</scope>
</reference>
<dbReference type="Proteomes" id="UP000472272">
    <property type="component" value="Chromosome 16"/>
</dbReference>
<dbReference type="Gene3D" id="2.60.40.10">
    <property type="entry name" value="Immunoglobulins"/>
    <property type="match status" value="2"/>
</dbReference>
<feature type="chain" id="PRO_5025508841" evidence="6">
    <location>
        <begin position="36"/>
        <end position="448"/>
    </location>
</feature>
<keyword evidence="5" id="KW-0812">Transmembrane</keyword>
<dbReference type="SUPFAM" id="SSF48726">
    <property type="entry name" value="Immunoglobulin"/>
    <property type="match status" value="2"/>
</dbReference>
<dbReference type="PROSITE" id="PS50835">
    <property type="entry name" value="IG_LIKE"/>
    <property type="match status" value="1"/>
</dbReference>
<dbReference type="InterPro" id="IPR007110">
    <property type="entry name" value="Ig-like_dom"/>
</dbReference>
<organism evidence="8 9">
    <name type="scientific">Podarcis muralis</name>
    <name type="common">Wall lizard</name>
    <name type="synonym">Lacerta muralis</name>
    <dbReference type="NCBI Taxonomy" id="64176"/>
    <lineage>
        <taxon>Eukaryota</taxon>
        <taxon>Metazoa</taxon>
        <taxon>Chordata</taxon>
        <taxon>Craniata</taxon>
        <taxon>Vertebrata</taxon>
        <taxon>Euteleostomi</taxon>
        <taxon>Lepidosauria</taxon>
        <taxon>Squamata</taxon>
        <taxon>Bifurcata</taxon>
        <taxon>Unidentata</taxon>
        <taxon>Episquamata</taxon>
        <taxon>Laterata</taxon>
        <taxon>Lacertibaenia</taxon>
        <taxon>Lacertidae</taxon>
        <taxon>Podarcis</taxon>
    </lineage>
</organism>
<gene>
    <name evidence="8" type="primary">LOC114586310</name>
</gene>
<keyword evidence="9" id="KW-1185">Reference proteome</keyword>
<dbReference type="GeneTree" id="ENSGT01030000234540"/>
<proteinExistence type="predicted"/>
<name>A0A670K4N8_PODMU</name>
<dbReference type="GO" id="GO:0016020">
    <property type="term" value="C:membrane"/>
    <property type="evidence" value="ECO:0007669"/>
    <property type="project" value="UniProtKB-SubCell"/>
</dbReference>
<sequence>MALCTSGEIRWWIFLTKCLFFGLLLFSSLETLSHAVGNPTHQVKGMLGGSVLFPANVSLGITVEKMEWDFRPQRHNLGYWWGEFSHGKLEHPSFSGRFGQRLDMVDETTLRIKDLELDDGGIYNTRIWFTKTQFQEQSFSLTVYEPVPTPQIHFQEVSQTSEGCNVTLQCQAPRKEEFSISWKRGNPPRALGNSLYEYQLSDSGRNLCVFWRKDSSDSAFTCLLTNSVDQKNASFDLLKICPGVQVRRQRHIIISTAVVMLLIMMVAAVMWMWMRRKRKFKKKERDIHSLILEDLESSSAHRNSARNPQQDGDNQVFWDRTEVTASSPPLWKSCPSVCSDSVSDPESSGNEAKDLEEKAPFLKMVLEIPLRDHQGREPPKTPPGHQYWWYQTYPKTKQCWQRRQDSIVELTGQGSKLPTKYIKVISITKEAAYARGQMCRPPPSLGWQ</sequence>
<keyword evidence="4" id="KW-0325">Glycoprotein</keyword>
<dbReference type="PANTHER" id="PTHR12080">
    <property type="entry name" value="SIGNALING LYMPHOCYTIC ACTIVATION MOLECULE"/>
    <property type="match status" value="1"/>
</dbReference>
<keyword evidence="2 6" id="KW-0732">Signal</keyword>
<protein>
    <submittedName>
        <fullName evidence="8">SLAM family member 8-like</fullName>
    </submittedName>
</protein>
<feature type="domain" description="Ig-like" evidence="7">
    <location>
        <begin position="150"/>
        <end position="234"/>
    </location>
</feature>
<accession>A0A670K4N8</accession>
<feature type="signal peptide" evidence="6">
    <location>
        <begin position="1"/>
        <end position="35"/>
    </location>
</feature>